<organism evidence="3 4">
    <name type="scientific">Pseudomonas gingeri</name>
    <dbReference type="NCBI Taxonomy" id="117681"/>
    <lineage>
        <taxon>Bacteria</taxon>
        <taxon>Pseudomonadati</taxon>
        <taxon>Pseudomonadota</taxon>
        <taxon>Gammaproteobacteria</taxon>
        <taxon>Pseudomonadales</taxon>
        <taxon>Pseudomonadaceae</taxon>
        <taxon>Pseudomonas</taxon>
    </lineage>
</organism>
<feature type="signal peptide" evidence="1">
    <location>
        <begin position="1"/>
        <end position="18"/>
    </location>
</feature>
<proteinExistence type="predicted"/>
<dbReference type="EMBL" id="JACAQD010000036">
    <property type="protein sequence ID" value="NWC35883.1"/>
    <property type="molecule type" value="Genomic_DNA"/>
</dbReference>
<sequence>MRQIIACLLLIFSTLACANSNERLKEANFPARWSDGPQTLELKSQTVLTYLWADIYAAALYASPDISARQAFSEQRDQRLALYYFRDIDRSDVIKAASSTLQRQQTATTLARLKPQLDALHQSFKDIRQGDRYALDYRSGRGLDLERNGQVIFSSHDPELARVYFGLWLAPDGLSVPLRETLLAQKPN</sequence>
<name>A0A7Y8CLR2_9PSED</name>
<evidence type="ECO:0000313" key="4">
    <source>
        <dbReference type="Proteomes" id="UP000520592"/>
    </source>
</evidence>
<reference evidence="3 4" key="1">
    <citation type="submission" date="2020-04" db="EMBL/GenBank/DDBJ databases">
        <title>Molecular characterization of pseudomonads from Agaricus bisporus reveal novel blotch 2 pathogens in Western Europe.</title>
        <authorList>
            <person name="Taparia T."/>
            <person name="Krijger M."/>
            <person name="Haynes E."/>
            <person name="Elpinstone J.G."/>
            <person name="Noble R."/>
            <person name="Van Der Wolf J."/>
        </authorList>
    </citation>
    <scope>NUCLEOTIDE SEQUENCE [LARGE SCALE GENOMIC DNA]</scope>
    <source>
        <strain evidence="3 4">IPO3737</strain>
    </source>
</reference>
<accession>A0A7Y8CLR2</accession>
<dbReference type="GO" id="GO:0016853">
    <property type="term" value="F:isomerase activity"/>
    <property type="evidence" value="ECO:0007669"/>
    <property type="project" value="UniProtKB-KW"/>
</dbReference>
<dbReference type="Gene3D" id="3.50.70.10">
    <property type="match status" value="1"/>
</dbReference>
<dbReference type="InterPro" id="IPR016088">
    <property type="entry name" value="Chalcone_isomerase_3-sand"/>
</dbReference>
<dbReference type="AlphaFoldDB" id="A0A7Y8CLR2"/>
<dbReference type="RefSeq" id="WP_177056515.1">
    <property type="nucleotide sequence ID" value="NZ_JACAPB010000024.1"/>
</dbReference>
<feature type="domain" description="Chalcone isomerase" evidence="2">
    <location>
        <begin position="24"/>
        <end position="183"/>
    </location>
</feature>
<dbReference type="Proteomes" id="UP000520592">
    <property type="component" value="Unassembled WGS sequence"/>
</dbReference>
<evidence type="ECO:0000259" key="2">
    <source>
        <dbReference type="Pfam" id="PF16036"/>
    </source>
</evidence>
<evidence type="ECO:0000313" key="3">
    <source>
        <dbReference type="EMBL" id="NWC35883.1"/>
    </source>
</evidence>
<evidence type="ECO:0000256" key="1">
    <source>
        <dbReference type="SAM" id="SignalP"/>
    </source>
</evidence>
<feature type="chain" id="PRO_5031354081" evidence="1">
    <location>
        <begin position="19"/>
        <end position="188"/>
    </location>
</feature>
<gene>
    <name evidence="3" type="ORF">HX876_26280</name>
</gene>
<keyword evidence="3" id="KW-0413">Isomerase</keyword>
<protein>
    <submittedName>
        <fullName evidence="3">Chalcone isomerase family protein</fullName>
    </submittedName>
</protein>
<dbReference type="InterPro" id="IPR016087">
    <property type="entry name" value="Chalcone_isomerase"/>
</dbReference>
<keyword evidence="1" id="KW-0732">Signal</keyword>
<dbReference type="PROSITE" id="PS51257">
    <property type="entry name" value="PROKAR_LIPOPROTEIN"/>
    <property type="match status" value="1"/>
</dbReference>
<dbReference type="Pfam" id="PF16036">
    <property type="entry name" value="Chalcone_3"/>
    <property type="match status" value="1"/>
</dbReference>
<comment type="caution">
    <text evidence="3">The sequence shown here is derived from an EMBL/GenBank/DDBJ whole genome shotgun (WGS) entry which is preliminary data.</text>
</comment>